<evidence type="ECO:0000313" key="4">
    <source>
        <dbReference type="Proteomes" id="UP001054945"/>
    </source>
</evidence>
<gene>
    <name evidence="3" type="ORF">CEXT_336531</name>
</gene>
<protein>
    <submittedName>
        <fullName evidence="3">Uncharacterized protein</fullName>
    </submittedName>
</protein>
<name>A0AAV4XC44_CAEEX</name>
<dbReference type="EMBL" id="BPLR01017576">
    <property type="protein sequence ID" value="GIY92680.1"/>
    <property type="molecule type" value="Genomic_DNA"/>
</dbReference>
<evidence type="ECO:0000256" key="2">
    <source>
        <dbReference type="SAM" id="SignalP"/>
    </source>
</evidence>
<comment type="caution">
    <text evidence="3">The sequence shown here is derived from an EMBL/GenBank/DDBJ whole genome shotgun (WGS) entry which is preliminary data.</text>
</comment>
<sequence length="116" mass="12759">MSPFKGVTLIIFAVTLWIRTANSRPIPQQQQPPPQPRAQQQQPPPSPPREAMYGFNYMPEYDLTGSFGMVEPPDGQMNQQGSPTLPGGMYMPDGSTPQGEMYMLGAPNPQGGMYMP</sequence>
<organism evidence="3 4">
    <name type="scientific">Caerostris extrusa</name>
    <name type="common">Bark spider</name>
    <name type="synonym">Caerostris bankana</name>
    <dbReference type="NCBI Taxonomy" id="172846"/>
    <lineage>
        <taxon>Eukaryota</taxon>
        <taxon>Metazoa</taxon>
        <taxon>Ecdysozoa</taxon>
        <taxon>Arthropoda</taxon>
        <taxon>Chelicerata</taxon>
        <taxon>Arachnida</taxon>
        <taxon>Araneae</taxon>
        <taxon>Araneomorphae</taxon>
        <taxon>Entelegynae</taxon>
        <taxon>Araneoidea</taxon>
        <taxon>Araneidae</taxon>
        <taxon>Caerostris</taxon>
    </lineage>
</organism>
<keyword evidence="2" id="KW-0732">Signal</keyword>
<feature type="compositionally biased region" description="Pro residues" evidence="1">
    <location>
        <begin position="30"/>
        <end position="48"/>
    </location>
</feature>
<dbReference type="AlphaFoldDB" id="A0AAV4XC44"/>
<accession>A0AAV4XC44</accession>
<feature type="signal peptide" evidence="2">
    <location>
        <begin position="1"/>
        <end position="23"/>
    </location>
</feature>
<evidence type="ECO:0000313" key="3">
    <source>
        <dbReference type="EMBL" id="GIY92680.1"/>
    </source>
</evidence>
<feature type="chain" id="PRO_5043439261" evidence="2">
    <location>
        <begin position="24"/>
        <end position="116"/>
    </location>
</feature>
<dbReference type="Proteomes" id="UP001054945">
    <property type="component" value="Unassembled WGS sequence"/>
</dbReference>
<evidence type="ECO:0000256" key="1">
    <source>
        <dbReference type="SAM" id="MobiDB-lite"/>
    </source>
</evidence>
<proteinExistence type="predicted"/>
<feature type="non-terminal residue" evidence="3">
    <location>
        <position position="116"/>
    </location>
</feature>
<reference evidence="3 4" key="1">
    <citation type="submission" date="2021-06" db="EMBL/GenBank/DDBJ databases">
        <title>Caerostris extrusa draft genome.</title>
        <authorList>
            <person name="Kono N."/>
            <person name="Arakawa K."/>
        </authorList>
    </citation>
    <scope>NUCLEOTIDE SEQUENCE [LARGE SCALE GENOMIC DNA]</scope>
</reference>
<feature type="region of interest" description="Disordered" evidence="1">
    <location>
        <begin position="23"/>
        <end position="116"/>
    </location>
</feature>
<keyword evidence="4" id="KW-1185">Reference proteome</keyword>